<reference evidence="4" key="1">
    <citation type="submission" date="2018-06" db="EMBL/GenBank/DDBJ databases">
        <title>Aestuariibacter litoralis strain KCTC 52945T.</title>
        <authorList>
            <person name="Li X."/>
            <person name="Salam N."/>
            <person name="Li J.-L."/>
            <person name="Chen Y.-M."/>
            <person name="Yang Z.-W."/>
            <person name="Zhang L.-Y."/>
            <person name="Han M.-X."/>
            <person name="Xiao M."/>
            <person name="Li W.-J."/>
        </authorList>
    </citation>
    <scope>NUCLEOTIDE SEQUENCE [LARGE SCALE GENOMIC DNA]</scope>
    <source>
        <strain evidence="4">KCTC 52945</strain>
    </source>
</reference>
<dbReference type="Pfam" id="PF02616">
    <property type="entry name" value="SMC_ScpA"/>
    <property type="match status" value="1"/>
</dbReference>
<dbReference type="Gene3D" id="6.10.250.2410">
    <property type="match status" value="1"/>
</dbReference>
<name>A0A2W2AWA5_9HYPH</name>
<dbReference type="AlphaFoldDB" id="A0A2W2AWA5"/>
<gene>
    <name evidence="3" type="ORF">DK847_10585</name>
</gene>
<proteinExistence type="predicted"/>
<organism evidence="3 4">
    <name type="scientific">Aestuariivirga litoralis</name>
    <dbReference type="NCBI Taxonomy" id="2650924"/>
    <lineage>
        <taxon>Bacteria</taxon>
        <taxon>Pseudomonadati</taxon>
        <taxon>Pseudomonadota</taxon>
        <taxon>Alphaproteobacteria</taxon>
        <taxon>Hyphomicrobiales</taxon>
        <taxon>Aestuariivirgaceae</taxon>
        <taxon>Aestuariivirga</taxon>
    </lineage>
</organism>
<feature type="compositionally biased region" description="Polar residues" evidence="2">
    <location>
        <begin position="1"/>
        <end position="10"/>
    </location>
</feature>
<dbReference type="PANTHER" id="PTHR33969:SF2">
    <property type="entry name" value="SEGREGATION AND CONDENSATION PROTEIN A"/>
    <property type="match status" value="1"/>
</dbReference>
<dbReference type="PANTHER" id="PTHR33969">
    <property type="entry name" value="SEGREGATION AND CONDENSATION PROTEIN A"/>
    <property type="match status" value="1"/>
</dbReference>
<sequence>MTSQDETQQDPVAAPEGWPDGAAPLRSEPVAEASDGTLIVDVGGFEGPLDLLLELARQHKVDLKHISILKLAEQYLDFIEKARRLQLEIAADYLVMAAWLAYLKSRLLIPAPPGSEEQEPADLAARLAFRLQRLQAMRTASENLMKRSVLGRDVFARGAPEPIVVDTKRQYADNLIDLLKAYADRRKRKMAHQIYVPKRHPTWSIKEARNALERMVGVMDDWGTFDIWLAQYMAEPGMRRSVTASSFTASLELAREGLLELRQEGPFRPIYLRRRASAA</sequence>
<evidence type="ECO:0000256" key="1">
    <source>
        <dbReference type="ARBA" id="ARBA00044777"/>
    </source>
</evidence>
<evidence type="ECO:0000256" key="2">
    <source>
        <dbReference type="SAM" id="MobiDB-lite"/>
    </source>
</evidence>
<dbReference type="EMBL" id="QKVK01000004">
    <property type="protein sequence ID" value="PZF76900.1"/>
    <property type="molecule type" value="Genomic_DNA"/>
</dbReference>
<dbReference type="InterPro" id="IPR003768">
    <property type="entry name" value="ScpA"/>
</dbReference>
<evidence type="ECO:0000313" key="3">
    <source>
        <dbReference type="EMBL" id="PZF76900.1"/>
    </source>
</evidence>
<accession>A0A2W2AWA5</accession>
<comment type="caution">
    <text evidence="3">The sequence shown here is derived from an EMBL/GenBank/DDBJ whole genome shotgun (WGS) entry which is preliminary data.</text>
</comment>
<dbReference type="Proteomes" id="UP000248795">
    <property type="component" value="Unassembled WGS sequence"/>
</dbReference>
<evidence type="ECO:0000313" key="4">
    <source>
        <dbReference type="Proteomes" id="UP000248795"/>
    </source>
</evidence>
<feature type="region of interest" description="Disordered" evidence="2">
    <location>
        <begin position="1"/>
        <end position="26"/>
    </location>
</feature>
<protein>
    <recommendedName>
        <fullName evidence="1">Segregation and condensation protein A</fullName>
    </recommendedName>
</protein>
<keyword evidence="4" id="KW-1185">Reference proteome</keyword>
<dbReference type="RefSeq" id="WP_111198451.1">
    <property type="nucleotide sequence ID" value="NZ_QKVK01000004.1"/>
</dbReference>